<dbReference type="EMBL" id="ML119845">
    <property type="protein sequence ID" value="RPA72809.1"/>
    <property type="molecule type" value="Genomic_DNA"/>
</dbReference>
<evidence type="ECO:0000313" key="4">
    <source>
        <dbReference type="Proteomes" id="UP000275078"/>
    </source>
</evidence>
<dbReference type="AlphaFoldDB" id="A0A3N4HF63"/>
<reference evidence="3 4" key="1">
    <citation type="journal article" date="2018" name="Nat. Ecol. Evol.">
        <title>Pezizomycetes genomes reveal the molecular basis of ectomycorrhizal truffle lifestyle.</title>
        <authorList>
            <person name="Murat C."/>
            <person name="Payen T."/>
            <person name="Noel B."/>
            <person name="Kuo A."/>
            <person name="Morin E."/>
            <person name="Chen J."/>
            <person name="Kohler A."/>
            <person name="Krizsan K."/>
            <person name="Balestrini R."/>
            <person name="Da Silva C."/>
            <person name="Montanini B."/>
            <person name="Hainaut M."/>
            <person name="Levati E."/>
            <person name="Barry K.W."/>
            <person name="Belfiori B."/>
            <person name="Cichocki N."/>
            <person name="Clum A."/>
            <person name="Dockter R.B."/>
            <person name="Fauchery L."/>
            <person name="Guy J."/>
            <person name="Iotti M."/>
            <person name="Le Tacon F."/>
            <person name="Lindquist E.A."/>
            <person name="Lipzen A."/>
            <person name="Malagnac F."/>
            <person name="Mello A."/>
            <person name="Molinier V."/>
            <person name="Miyauchi S."/>
            <person name="Poulain J."/>
            <person name="Riccioni C."/>
            <person name="Rubini A."/>
            <person name="Sitrit Y."/>
            <person name="Splivallo R."/>
            <person name="Traeger S."/>
            <person name="Wang M."/>
            <person name="Zifcakova L."/>
            <person name="Wipf D."/>
            <person name="Zambonelli A."/>
            <person name="Paolocci F."/>
            <person name="Nowrousian M."/>
            <person name="Ottonello S."/>
            <person name="Baldrian P."/>
            <person name="Spatafora J.W."/>
            <person name="Henrissat B."/>
            <person name="Nagy L.G."/>
            <person name="Aury J.M."/>
            <person name="Wincker P."/>
            <person name="Grigoriev I.V."/>
            <person name="Bonfante P."/>
            <person name="Martin F.M."/>
        </authorList>
    </citation>
    <scope>NUCLEOTIDE SEQUENCE [LARGE SCALE GENOMIC DNA]</scope>
    <source>
        <strain evidence="3 4">RN42</strain>
    </source>
</reference>
<dbReference type="Proteomes" id="UP000275078">
    <property type="component" value="Unassembled WGS sequence"/>
</dbReference>
<feature type="coiled-coil region" evidence="1">
    <location>
        <begin position="91"/>
        <end position="128"/>
    </location>
</feature>
<feature type="compositionally biased region" description="Basic residues" evidence="2">
    <location>
        <begin position="1"/>
        <end position="12"/>
    </location>
</feature>
<sequence>MPPKRRQGRPKKAASLNERAPTEASITVKSPKAPPPPAPKAAPPPAPKVATPPPNAAATAQVTPSTIPEMASYHRRDAAAHRCLKLQAQRAKITKAECGALEAKLKEIEAEKKRLENLAKRYEQQFGKLAPEKTAEEVEEERLKKARIEAFENKAPFHMVPKVSTAAPPKADKPFPPPPSVVLTTKKAHFVAPPPPPPPPPPAPPRQAQAPPPPPPPAPQGQTQAPPPPPPPPPPRQAQAPPPPPPPQAQRQAQAPPPPPPPALPRQAQAALPPPPPQAQGQTQAPPPPPPPPPPRAQRQTQAPPAPLQALAPDTPTPIRLSPPSIQVVNEAAASGGVDKQVPEYVPVGLRDLPLSVLSILFPNPAPMKRKAEATDVHEHSKLMKVDGGAALPPETSFEQHNRNLDIGMDSSGTRLPGDQQWVWDRFGREFIIVLVFGKPLVDNDEFQGLFGELWRRKAVELGFPEAGRWTDRLCTAFRKRQMNFRKSWIEAAERWCSRHSSIDPEKADFLLEKDRFVVDEGFHDAPDLRPFYFTAPLGDFVYRTLRQSTRTSCAKAVSYAEFRKMVDGPFICHSFAMLNYLLSRLAGKGEGTGIWDTAGCYQKLYKRWEHLQEVKPSSLKGRSMADELIKTIQVELDRARDVHRKELEEKKREAAEKAKLEALLAKVKAASARDPAVKTKARRPKPKDLPKKDLPKVNLKEILGYLTERQNASQAPRSPFQPRTPKKPETKVSTPRTPSKAPRTPKTPKRQSLPMALATPFQTPACHIHAMGAPMVGTLPSGFSPLPSGVESDNRYVMSGALPSCGAPIQVFQTPARPSWLHTLPPSTPLRRVEEKSEELHGSDLLSSDHIPWLEIATAGEPKEGEESVHDVGDYDSQAGAGGGDDGYHSGSQPELEVSEEEDSEWDLYGEALEDSDSE</sequence>
<feature type="compositionally biased region" description="Pro residues" evidence="2">
    <location>
        <begin position="255"/>
        <end position="264"/>
    </location>
</feature>
<feature type="compositionally biased region" description="Low complexity" evidence="2">
    <location>
        <begin position="297"/>
        <end position="313"/>
    </location>
</feature>
<accession>A0A3N4HF63</accession>
<evidence type="ECO:0000313" key="3">
    <source>
        <dbReference type="EMBL" id="RPA72809.1"/>
    </source>
</evidence>
<name>A0A3N4HF63_ASCIM</name>
<evidence type="ECO:0000256" key="1">
    <source>
        <dbReference type="SAM" id="Coils"/>
    </source>
</evidence>
<dbReference type="STRING" id="1160509.A0A3N4HF63"/>
<feature type="coiled-coil region" evidence="1">
    <location>
        <begin position="634"/>
        <end position="671"/>
    </location>
</feature>
<feature type="compositionally biased region" description="Basic and acidic residues" evidence="2">
    <location>
        <begin position="862"/>
        <end position="874"/>
    </location>
</feature>
<feature type="compositionally biased region" description="Pro residues" evidence="2">
    <location>
        <begin position="32"/>
        <end position="55"/>
    </location>
</feature>
<feature type="region of interest" description="Disordered" evidence="2">
    <location>
        <begin position="157"/>
        <end position="323"/>
    </location>
</feature>
<feature type="region of interest" description="Disordered" evidence="2">
    <location>
        <begin position="672"/>
        <end position="695"/>
    </location>
</feature>
<keyword evidence="4" id="KW-1185">Reference proteome</keyword>
<gene>
    <name evidence="3" type="ORF">BJ508DRAFT_342718</name>
</gene>
<keyword evidence="1" id="KW-0175">Coiled coil</keyword>
<feature type="compositionally biased region" description="Pro residues" evidence="2">
    <location>
        <begin position="192"/>
        <end position="248"/>
    </location>
</feature>
<feature type="region of interest" description="Disordered" evidence="2">
    <location>
        <begin position="708"/>
        <end position="752"/>
    </location>
</feature>
<evidence type="ECO:0000256" key="2">
    <source>
        <dbReference type="SAM" id="MobiDB-lite"/>
    </source>
</evidence>
<feature type="compositionally biased region" description="Pro residues" evidence="2">
    <location>
        <begin position="285"/>
        <end position="296"/>
    </location>
</feature>
<protein>
    <submittedName>
        <fullName evidence="3">Uncharacterized protein</fullName>
    </submittedName>
</protein>
<feature type="region of interest" description="Disordered" evidence="2">
    <location>
        <begin position="862"/>
        <end position="920"/>
    </location>
</feature>
<proteinExistence type="predicted"/>
<feature type="compositionally biased region" description="Acidic residues" evidence="2">
    <location>
        <begin position="898"/>
        <end position="920"/>
    </location>
</feature>
<feature type="region of interest" description="Disordered" evidence="2">
    <location>
        <begin position="1"/>
        <end position="69"/>
    </location>
</feature>
<organism evidence="3 4">
    <name type="scientific">Ascobolus immersus RN42</name>
    <dbReference type="NCBI Taxonomy" id="1160509"/>
    <lineage>
        <taxon>Eukaryota</taxon>
        <taxon>Fungi</taxon>
        <taxon>Dikarya</taxon>
        <taxon>Ascomycota</taxon>
        <taxon>Pezizomycotina</taxon>
        <taxon>Pezizomycetes</taxon>
        <taxon>Pezizales</taxon>
        <taxon>Ascobolaceae</taxon>
        <taxon>Ascobolus</taxon>
    </lineage>
</organism>